<dbReference type="EMBL" id="MU853887">
    <property type="protein sequence ID" value="KAK3936323.1"/>
    <property type="molecule type" value="Genomic_DNA"/>
</dbReference>
<proteinExistence type="inferred from homology"/>
<dbReference type="Proteomes" id="UP001303473">
    <property type="component" value="Unassembled WGS sequence"/>
</dbReference>
<dbReference type="PANTHER" id="PTHR43591:SF10">
    <property type="entry name" value="ABC TRANSMEMBRANE TYPE-1 DOMAIN-CONTAINING PROTEIN-RELATED"/>
    <property type="match status" value="1"/>
</dbReference>
<evidence type="ECO:0000256" key="2">
    <source>
        <dbReference type="SAM" id="MobiDB-lite"/>
    </source>
</evidence>
<keyword evidence="3" id="KW-0489">Methyltransferase</keyword>
<name>A0AAN6N1Y9_9PEZI</name>
<dbReference type="CDD" id="cd02440">
    <property type="entry name" value="AdoMet_MTases"/>
    <property type="match status" value="1"/>
</dbReference>
<dbReference type="Pfam" id="PF13489">
    <property type="entry name" value="Methyltransf_23"/>
    <property type="match status" value="1"/>
</dbReference>
<organism evidence="3 4">
    <name type="scientific">Diplogelasinospora grovesii</name>
    <dbReference type="NCBI Taxonomy" id="303347"/>
    <lineage>
        <taxon>Eukaryota</taxon>
        <taxon>Fungi</taxon>
        <taxon>Dikarya</taxon>
        <taxon>Ascomycota</taxon>
        <taxon>Pezizomycotina</taxon>
        <taxon>Sordariomycetes</taxon>
        <taxon>Sordariomycetidae</taxon>
        <taxon>Sordariales</taxon>
        <taxon>Diplogelasinosporaceae</taxon>
        <taxon>Diplogelasinospora</taxon>
    </lineage>
</organism>
<keyword evidence="4" id="KW-1185">Reference proteome</keyword>
<evidence type="ECO:0000256" key="1">
    <source>
        <dbReference type="ARBA" id="ARBA00038158"/>
    </source>
</evidence>
<accession>A0AAN6N1Y9</accession>
<dbReference type="PANTHER" id="PTHR43591">
    <property type="entry name" value="METHYLTRANSFERASE"/>
    <property type="match status" value="1"/>
</dbReference>
<dbReference type="AlphaFoldDB" id="A0AAN6N1Y9"/>
<feature type="compositionally biased region" description="Gly residues" evidence="2">
    <location>
        <begin position="42"/>
        <end position="52"/>
    </location>
</feature>
<feature type="compositionally biased region" description="Pro residues" evidence="2">
    <location>
        <begin position="1"/>
        <end position="10"/>
    </location>
</feature>
<sequence>MASPDSPKPPLKGGQVSPPKSPPKVSEGAISSPITEQDVSGGQLGLEGGVGAEVGTDGDDGDSGLGSFADSTASLTDSILEYRRLHGRTYQNSKTTEYWAPNDEQQNEGLDIIHHVLTLMLEDKLFLAPIGDNLGKVLDIGTGTGIWAIDFADMFPSAEITGTDISPIQPAWVPPNVKFVIDDCLLEWTWPENHFDFVHMRALYGSITDWEELYRQAFRHLKPGGWFQNLESDVRIESDHVSFPPDHVFNTWAELLYKAGNTMGRSFTISQGHKMKELMEKVGFVDVVEKKFKVPLHGWPQDPRLKQAGMLAQLALDQSLDGFGMFLLTQVLGWTRDEAMVLVAKMRKETRKKSNYPWYWTTVVYGRKPENLR</sequence>
<dbReference type="GO" id="GO:0008168">
    <property type="term" value="F:methyltransferase activity"/>
    <property type="evidence" value="ECO:0007669"/>
    <property type="project" value="UniProtKB-KW"/>
</dbReference>
<keyword evidence="3" id="KW-0808">Transferase</keyword>
<evidence type="ECO:0000313" key="3">
    <source>
        <dbReference type="EMBL" id="KAK3936323.1"/>
    </source>
</evidence>
<dbReference type="InterPro" id="IPR029063">
    <property type="entry name" value="SAM-dependent_MTases_sf"/>
</dbReference>
<dbReference type="Gene3D" id="3.40.50.150">
    <property type="entry name" value="Vaccinia Virus protein VP39"/>
    <property type="match status" value="1"/>
</dbReference>
<protein>
    <submittedName>
        <fullName evidence="3">S-adenosyl-L-methionine-dependent methyltransferase</fullName>
    </submittedName>
</protein>
<gene>
    <name evidence="3" type="ORF">QBC46DRAFT_395336</name>
</gene>
<dbReference type="SUPFAM" id="SSF53335">
    <property type="entry name" value="S-adenosyl-L-methionine-dependent methyltransferases"/>
    <property type="match status" value="1"/>
</dbReference>
<comment type="similarity">
    <text evidence="1">Belongs to the methyltransferase superfamily. LaeA methyltransferase family.</text>
</comment>
<comment type="caution">
    <text evidence="3">The sequence shown here is derived from an EMBL/GenBank/DDBJ whole genome shotgun (WGS) entry which is preliminary data.</text>
</comment>
<dbReference type="GO" id="GO:0032259">
    <property type="term" value="P:methylation"/>
    <property type="evidence" value="ECO:0007669"/>
    <property type="project" value="UniProtKB-KW"/>
</dbReference>
<feature type="region of interest" description="Disordered" evidence="2">
    <location>
        <begin position="1"/>
        <end position="69"/>
    </location>
</feature>
<reference evidence="4" key="1">
    <citation type="journal article" date="2023" name="Mol. Phylogenet. Evol.">
        <title>Genome-scale phylogeny and comparative genomics of the fungal order Sordariales.</title>
        <authorList>
            <person name="Hensen N."/>
            <person name="Bonometti L."/>
            <person name="Westerberg I."/>
            <person name="Brannstrom I.O."/>
            <person name="Guillou S."/>
            <person name="Cros-Aarteil S."/>
            <person name="Calhoun S."/>
            <person name="Haridas S."/>
            <person name="Kuo A."/>
            <person name="Mondo S."/>
            <person name="Pangilinan J."/>
            <person name="Riley R."/>
            <person name="LaButti K."/>
            <person name="Andreopoulos B."/>
            <person name="Lipzen A."/>
            <person name="Chen C."/>
            <person name="Yan M."/>
            <person name="Daum C."/>
            <person name="Ng V."/>
            <person name="Clum A."/>
            <person name="Steindorff A."/>
            <person name="Ohm R.A."/>
            <person name="Martin F."/>
            <person name="Silar P."/>
            <person name="Natvig D.O."/>
            <person name="Lalanne C."/>
            <person name="Gautier V."/>
            <person name="Ament-Velasquez S.L."/>
            <person name="Kruys A."/>
            <person name="Hutchinson M.I."/>
            <person name="Powell A.J."/>
            <person name="Barry K."/>
            <person name="Miller A.N."/>
            <person name="Grigoriev I.V."/>
            <person name="Debuchy R."/>
            <person name="Gladieux P."/>
            <person name="Hiltunen Thoren M."/>
            <person name="Johannesson H."/>
        </authorList>
    </citation>
    <scope>NUCLEOTIDE SEQUENCE [LARGE SCALE GENOMIC DNA]</scope>
    <source>
        <strain evidence="4">CBS 340.73</strain>
    </source>
</reference>
<evidence type="ECO:0000313" key="4">
    <source>
        <dbReference type="Proteomes" id="UP001303473"/>
    </source>
</evidence>